<evidence type="ECO:0000313" key="4">
    <source>
        <dbReference type="EMBL" id="OIR23303.1"/>
    </source>
</evidence>
<dbReference type="SUPFAM" id="SSF53756">
    <property type="entry name" value="UDP-Glycosyltransferase/glycogen phosphorylase"/>
    <property type="match status" value="1"/>
</dbReference>
<dbReference type="InterPro" id="IPR028098">
    <property type="entry name" value="Glyco_trans_4-like_N"/>
</dbReference>
<feature type="domain" description="Glycosyl transferase family 1" evidence="2">
    <location>
        <begin position="205"/>
        <end position="347"/>
    </location>
</feature>
<evidence type="ECO:0000313" key="5">
    <source>
        <dbReference type="Proteomes" id="UP000183138"/>
    </source>
</evidence>
<reference evidence="4 5" key="1">
    <citation type="submission" date="2016-08" db="EMBL/GenBank/DDBJ databases">
        <title>New Insights into Marine Group III Euryarchaeota, from dark to light.</title>
        <authorList>
            <person name="Haro-Moreno J.M."/>
            <person name="Rodriguez-Valera F."/>
            <person name="Lopez-Garcia P."/>
            <person name="Moreira D."/>
            <person name="Martin-Cuadrado A.B."/>
        </authorList>
    </citation>
    <scope>NUCLEOTIDE SEQUENCE [LARGE SCALE GENOMIC DNA]</scope>
    <source>
        <strain evidence="4">CG-Epi3</strain>
    </source>
</reference>
<dbReference type="PANTHER" id="PTHR46401">
    <property type="entry name" value="GLYCOSYLTRANSFERASE WBBK-RELATED"/>
    <property type="match status" value="1"/>
</dbReference>
<dbReference type="Proteomes" id="UP000183138">
    <property type="component" value="Unassembled WGS sequence"/>
</dbReference>
<name>A0A1J5TQU5_9ARCH</name>
<dbReference type="CDD" id="cd03801">
    <property type="entry name" value="GT4_PimA-like"/>
    <property type="match status" value="1"/>
</dbReference>
<evidence type="ECO:0000259" key="3">
    <source>
        <dbReference type="Pfam" id="PF13439"/>
    </source>
</evidence>
<dbReference type="AlphaFoldDB" id="A0A1J5TQU5"/>
<gene>
    <name evidence="4" type="ORF">BEU00_03200</name>
</gene>
<evidence type="ECO:0000259" key="2">
    <source>
        <dbReference type="Pfam" id="PF00534"/>
    </source>
</evidence>
<protein>
    <submittedName>
        <fullName evidence="4">Uncharacterized protein</fullName>
    </submittedName>
</protein>
<dbReference type="PANTHER" id="PTHR46401:SF2">
    <property type="entry name" value="GLYCOSYLTRANSFERASE WBBK-RELATED"/>
    <property type="match status" value="1"/>
</dbReference>
<dbReference type="Gene3D" id="3.40.50.2000">
    <property type="entry name" value="Glycogen Phosphorylase B"/>
    <property type="match status" value="2"/>
</dbReference>
<proteinExistence type="predicted"/>
<dbReference type="Pfam" id="PF13439">
    <property type="entry name" value="Glyco_transf_4"/>
    <property type="match status" value="1"/>
</dbReference>
<organism evidence="4 5">
    <name type="scientific">Marine Group III euryarchaeote CG-Epi3</name>
    <dbReference type="NCBI Taxonomy" id="1888997"/>
    <lineage>
        <taxon>Archaea</taxon>
        <taxon>Methanobacteriati</taxon>
        <taxon>Thermoplasmatota</taxon>
        <taxon>Thermoplasmata</taxon>
        <taxon>Candidatus Thermoprofundales</taxon>
    </lineage>
</organism>
<comment type="caution">
    <text evidence="4">The sequence shown here is derived from an EMBL/GenBank/DDBJ whole genome shotgun (WGS) entry which is preliminary data.</text>
</comment>
<keyword evidence="1" id="KW-0808">Transferase</keyword>
<evidence type="ECO:0000256" key="1">
    <source>
        <dbReference type="ARBA" id="ARBA00022679"/>
    </source>
</evidence>
<sequence length="370" mass="41365">MKVLMVAPSVRVPDTLGQTLHQLALANGLAKRGVQVTLLCRYDPDKLKKDFNNNLTFLSINDPKMPFERLFFTYNSYKSTLKELKTKNYDLVHDRGYIFAGSGVRAASESGVKSILQVDDNWIRSERSATKFAKYWLYNKKAMESCYNQIEKADGGFAVSAVLRDQITKWNSKAVSFEVIQNGYESDLFLPNAKPLGIKEELGINGKLAVFVGALGPWHGIEEIISVAKDNPSLGVVVAGGGYGKNLPTLDNLHHIGRLERDKVPRLLVEADIGLAPYPNLDYGFSPLKIYEYMGCKLPVFATDLPSVREATEGKAFLAKPGTLSSLVSDKINDREELNRIGESAYNYAIKRRTWDNTIDETIKLYQKII</sequence>
<accession>A0A1J5TQU5</accession>
<dbReference type="GO" id="GO:0016757">
    <property type="term" value="F:glycosyltransferase activity"/>
    <property type="evidence" value="ECO:0007669"/>
    <property type="project" value="InterPro"/>
</dbReference>
<dbReference type="Pfam" id="PF00534">
    <property type="entry name" value="Glycos_transf_1"/>
    <property type="match status" value="1"/>
</dbReference>
<dbReference type="EMBL" id="MIYY01000014">
    <property type="protein sequence ID" value="OIR23303.1"/>
    <property type="molecule type" value="Genomic_DNA"/>
</dbReference>
<feature type="domain" description="Glycosyltransferase subfamily 4-like N-terminal" evidence="3">
    <location>
        <begin position="17"/>
        <end position="185"/>
    </location>
</feature>
<dbReference type="InterPro" id="IPR001296">
    <property type="entry name" value="Glyco_trans_1"/>
</dbReference>